<dbReference type="GO" id="GO:0030674">
    <property type="term" value="F:protein-macromolecule adaptor activity"/>
    <property type="evidence" value="ECO:0007669"/>
    <property type="project" value="TreeGrafter"/>
</dbReference>
<evidence type="ECO:0000313" key="7">
    <source>
        <dbReference type="Proteomes" id="UP000319148"/>
    </source>
</evidence>
<evidence type="ECO:0000256" key="3">
    <source>
        <dbReference type="ARBA" id="ARBA00023237"/>
    </source>
</evidence>
<keyword evidence="3" id="KW-0998">Cell outer membrane</keyword>
<evidence type="ECO:0000256" key="2">
    <source>
        <dbReference type="ARBA" id="ARBA00023136"/>
    </source>
</evidence>
<comment type="caution">
    <text evidence="6">The sequence shown here is derived from an EMBL/GenBank/DDBJ whole genome shotgun (WGS) entry which is preliminary data.</text>
</comment>
<dbReference type="GO" id="GO:0043165">
    <property type="term" value="P:Gram-negative-bacterium-type cell outer membrane assembly"/>
    <property type="evidence" value="ECO:0007669"/>
    <property type="project" value="TreeGrafter"/>
</dbReference>
<evidence type="ECO:0000313" key="6">
    <source>
        <dbReference type="EMBL" id="TPD62718.1"/>
    </source>
</evidence>
<reference evidence="7" key="1">
    <citation type="submission" date="2019-06" db="EMBL/GenBank/DDBJ databases">
        <title>The complete genome of Emcibacter congregatus ZYLT.</title>
        <authorList>
            <person name="Zhao Z."/>
        </authorList>
    </citation>
    <scope>NUCLEOTIDE SEQUENCE [LARGE SCALE GENOMIC DNA]</scope>
    <source>
        <strain evidence="7">MCCC 1A06723</strain>
    </source>
</reference>
<organism evidence="6 7">
    <name type="scientific">Emcibacter nanhaiensis</name>
    <dbReference type="NCBI Taxonomy" id="1505037"/>
    <lineage>
        <taxon>Bacteria</taxon>
        <taxon>Pseudomonadati</taxon>
        <taxon>Pseudomonadota</taxon>
        <taxon>Alphaproteobacteria</taxon>
        <taxon>Emcibacterales</taxon>
        <taxon>Emcibacteraceae</taxon>
        <taxon>Emcibacter</taxon>
    </lineage>
</organism>
<dbReference type="GO" id="GO:0051205">
    <property type="term" value="P:protein insertion into membrane"/>
    <property type="evidence" value="ECO:0007669"/>
    <property type="project" value="TreeGrafter"/>
</dbReference>
<dbReference type="InterPro" id="IPR026592">
    <property type="entry name" value="BamE"/>
</dbReference>
<feature type="signal peptide" evidence="4">
    <location>
        <begin position="1"/>
        <end position="20"/>
    </location>
</feature>
<keyword evidence="2" id="KW-0472">Membrane</keyword>
<dbReference type="AlphaFoldDB" id="A0A501PRD3"/>
<dbReference type="Gene3D" id="3.30.1450.10">
    <property type="match status" value="1"/>
</dbReference>
<keyword evidence="1 4" id="KW-0732">Signal</keyword>
<gene>
    <name evidence="6" type="ORF">FIV46_01170</name>
</gene>
<dbReference type="Pfam" id="PF04355">
    <property type="entry name" value="BamE"/>
    <property type="match status" value="1"/>
</dbReference>
<dbReference type="PANTHER" id="PTHR37482">
    <property type="entry name" value="OUTER MEMBRANE PROTEIN ASSEMBLY FACTOR BAME"/>
    <property type="match status" value="1"/>
</dbReference>
<name>A0A501PRD3_9PROT</name>
<feature type="domain" description="Outer membrane protein assembly factor BamE" evidence="5">
    <location>
        <begin position="29"/>
        <end position="104"/>
    </location>
</feature>
<proteinExistence type="predicted"/>
<protein>
    <submittedName>
        <fullName evidence="6">Outer membrane protein assembly factor BamE</fullName>
    </submittedName>
</protein>
<keyword evidence="7" id="KW-1185">Reference proteome</keyword>
<dbReference type="Proteomes" id="UP000319148">
    <property type="component" value="Unassembled WGS sequence"/>
</dbReference>
<evidence type="ECO:0000259" key="5">
    <source>
        <dbReference type="Pfam" id="PF04355"/>
    </source>
</evidence>
<dbReference type="RefSeq" id="WP_139937968.1">
    <property type="nucleotide sequence ID" value="NZ_JBHSYP010000022.1"/>
</dbReference>
<evidence type="ECO:0000256" key="1">
    <source>
        <dbReference type="ARBA" id="ARBA00022729"/>
    </source>
</evidence>
<accession>A0A501PRD3</accession>
<dbReference type="InterPro" id="IPR037873">
    <property type="entry name" value="BamE-like"/>
</dbReference>
<dbReference type="GO" id="GO:1990063">
    <property type="term" value="C:Bam protein complex"/>
    <property type="evidence" value="ECO:0007669"/>
    <property type="project" value="TreeGrafter"/>
</dbReference>
<evidence type="ECO:0000256" key="4">
    <source>
        <dbReference type="SAM" id="SignalP"/>
    </source>
</evidence>
<dbReference type="PROSITE" id="PS51257">
    <property type="entry name" value="PROKAR_LIPOPROTEIN"/>
    <property type="match status" value="1"/>
</dbReference>
<dbReference type="OrthoDB" id="7160681at2"/>
<feature type="chain" id="PRO_5021406821" evidence="4">
    <location>
        <begin position="21"/>
        <end position="154"/>
    </location>
</feature>
<sequence length="154" mass="17227">MKISLKTLFIVLTAATLVSACSPRKEVRGYMADEKLVSAIRPNVDTQNSVKSMLGSPTTVATFDNLSWYYYTKSSEQFAFFDQDITELDIIAVRFNEDGYVTSVDKYNLADFKDIDPVGDKTKTYGRELSFFQELFANIGRFGTSGPQTPRAGN</sequence>
<dbReference type="EMBL" id="VFIY01000004">
    <property type="protein sequence ID" value="TPD62718.1"/>
    <property type="molecule type" value="Genomic_DNA"/>
</dbReference>
<dbReference type="InterPro" id="IPR007450">
    <property type="entry name" value="BamE_dom"/>
</dbReference>
<dbReference type="PANTHER" id="PTHR37482:SF1">
    <property type="entry name" value="OUTER MEMBRANE PROTEIN ASSEMBLY FACTOR BAME"/>
    <property type="match status" value="1"/>
</dbReference>